<dbReference type="EMBL" id="CP099547">
    <property type="protein sequence ID" value="USR80069.1"/>
    <property type="molecule type" value="Genomic_DNA"/>
</dbReference>
<dbReference type="RefSeq" id="WP_252673919.1">
    <property type="nucleotide sequence ID" value="NZ_CP099547.1"/>
</dbReference>
<name>A0ABY5ALE2_9ACTO</name>
<evidence type="ECO:0000313" key="1">
    <source>
        <dbReference type="EMBL" id="USR80069.1"/>
    </source>
</evidence>
<reference evidence="1" key="1">
    <citation type="submission" date="2022-06" db="EMBL/GenBank/DDBJ databases">
        <title>Complete Genome Sequence of Arcanobacterium pinnipediorum strain DSM 28752 isolated from a harbour seal.</title>
        <authorList>
            <person name="Borowiak M."/>
            <person name="Kreitlow A."/>
            <person name="Alssahen M."/>
            <person name="Malorny B."/>
            <person name="Laemmler C."/>
            <person name="Prenger-Berninghoff E."/>
            <person name="Siebert U."/>
            <person name="Ploetz M."/>
            <person name="Abdulmawjood A."/>
        </authorList>
    </citation>
    <scope>NUCLEOTIDE SEQUENCE</scope>
    <source>
        <strain evidence="1">DSM 28752</strain>
    </source>
</reference>
<accession>A0ABY5ALE2</accession>
<protein>
    <recommendedName>
        <fullName evidence="3">Acyl carrier protein</fullName>
    </recommendedName>
</protein>
<sequence length="109" mass="11951">MDDVKPQDLALAQIRVALHDIAPEIPDEEIIASASLRTDLSLDEVSVWALITNVEMLAKKHIKDAHIPKISTVADLIDLIADEPHHAPKEETRDIASAAADLASLFNQR</sequence>
<dbReference type="InterPro" id="IPR036736">
    <property type="entry name" value="ACP-like_sf"/>
</dbReference>
<organism evidence="1 2">
    <name type="scientific">Arcanobacterium pinnipediorum</name>
    <dbReference type="NCBI Taxonomy" id="1503041"/>
    <lineage>
        <taxon>Bacteria</taxon>
        <taxon>Bacillati</taxon>
        <taxon>Actinomycetota</taxon>
        <taxon>Actinomycetes</taxon>
        <taxon>Actinomycetales</taxon>
        <taxon>Actinomycetaceae</taxon>
        <taxon>Arcanobacterium</taxon>
    </lineage>
</organism>
<dbReference type="SUPFAM" id="SSF47336">
    <property type="entry name" value="ACP-like"/>
    <property type="match status" value="1"/>
</dbReference>
<dbReference type="Proteomes" id="UP001056109">
    <property type="component" value="Chromosome"/>
</dbReference>
<keyword evidence="2" id="KW-1185">Reference proteome</keyword>
<proteinExistence type="predicted"/>
<gene>
    <name evidence="1" type="ORF">NG665_03595</name>
</gene>
<dbReference type="Gene3D" id="1.10.1200.10">
    <property type="entry name" value="ACP-like"/>
    <property type="match status" value="1"/>
</dbReference>
<evidence type="ECO:0000313" key="2">
    <source>
        <dbReference type="Proteomes" id="UP001056109"/>
    </source>
</evidence>
<evidence type="ECO:0008006" key="3">
    <source>
        <dbReference type="Google" id="ProtNLM"/>
    </source>
</evidence>